<proteinExistence type="inferred from homology"/>
<dbReference type="PANTHER" id="PTHR43333">
    <property type="entry name" value="2-HACID_DH_C DOMAIN-CONTAINING PROTEIN"/>
    <property type="match status" value="1"/>
</dbReference>
<comment type="caution">
    <text evidence="7">The sequence shown here is derived from an EMBL/GenBank/DDBJ whole genome shotgun (WGS) entry which is preliminary data.</text>
</comment>
<dbReference type="InterPro" id="IPR036291">
    <property type="entry name" value="NAD(P)-bd_dom_sf"/>
</dbReference>
<accession>A0A8J7CZI4</accession>
<protein>
    <submittedName>
        <fullName evidence="7">D-2-hydroxyacid dehydrogenase</fullName>
    </submittedName>
</protein>
<evidence type="ECO:0000259" key="6">
    <source>
        <dbReference type="Pfam" id="PF02826"/>
    </source>
</evidence>
<dbReference type="InterPro" id="IPR006140">
    <property type="entry name" value="D-isomer_DH_NAD-bd"/>
</dbReference>
<dbReference type="PANTHER" id="PTHR43333:SF1">
    <property type="entry name" value="D-ISOMER SPECIFIC 2-HYDROXYACID DEHYDROGENASE NAD-BINDING DOMAIN-CONTAINING PROTEIN"/>
    <property type="match status" value="1"/>
</dbReference>
<feature type="domain" description="D-isomer specific 2-hydroxyacid dehydrogenase catalytic" evidence="5">
    <location>
        <begin position="21"/>
        <end position="310"/>
    </location>
</feature>
<dbReference type="InterPro" id="IPR029753">
    <property type="entry name" value="D-isomer_DH_CS"/>
</dbReference>
<name>A0A8J7CZI4_DESMC</name>
<dbReference type="GO" id="GO:0016616">
    <property type="term" value="F:oxidoreductase activity, acting on the CH-OH group of donors, NAD or NADP as acceptor"/>
    <property type="evidence" value="ECO:0007669"/>
    <property type="project" value="InterPro"/>
</dbReference>
<dbReference type="RefSeq" id="WP_193913900.1">
    <property type="nucleotide sequence ID" value="NZ_JADEXS020000001.1"/>
</dbReference>
<dbReference type="PROSITE" id="PS00671">
    <property type="entry name" value="D_2_HYDROXYACID_DH_3"/>
    <property type="match status" value="1"/>
</dbReference>
<dbReference type="Gene3D" id="3.40.50.720">
    <property type="entry name" value="NAD(P)-binding Rossmann-like Domain"/>
    <property type="match status" value="2"/>
</dbReference>
<gene>
    <name evidence="7" type="ORF">IQ276_04120</name>
</gene>
<dbReference type="Pfam" id="PF02826">
    <property type="entry name" value="2-Hacid_dh_C"/>
    <property type="match status" value="1"/>
</dbReference>
<dbReference type="InterPro" id="IPR006139">
    <property type="entry name" value="D-isomer_2_OHA_DH_cat_dom"/>
</dbReference>
<dbReference type="GO" id="GO:0051287">
    <property type="term" value="F:NAD binding"/>
    <property type="evidence" value="ECO:0007669"/>
    <property type="project" value="InterPro"/>
</dbReference>
<dbReference type="SUPFAM" id="SSF51735">
    <property type="entry name" value="NAD(P)-binding Rossmann-fold domains"/>
    <property type="match status" value="1"/>
</dbReference>
<keyword evidence="8" id="KW-1185">Reference proteome</keyword>
<evidence type="ECO:0000256" key="1">
    <source>
        <dbReference type="ARBA" id="ARBA00005854"/>
    </source>
</evidence>
<dbReference type="CDD" id="cd05300">
    <property type="entry name" value="2-Hacid_dh_1"/>
    <property type="match status" value="1"/>
</dbReference>
<sequence length="316" mass="34648">MVKLILPDHLIAEIKPLLPSDVEFVEVDSEGNLDGDASDAEVYVNGFYLKTSTLDKVLAAAPALRWQQSPSAGVNHILTPTYLKRDIILTNAAGVHAIPISEFVLAFMLYHAKNLRKLQVLQDEDTWVRGVFLEELADATLLIIGTGNIGQAIASRAKAFGVEVWGSRRHPEPLPNFDKIVGADEWRSLLPAADYVVIATPLTPETKGLIDEDAFRSMRPSAYLINIARGAIVDETALLTALREGWIAGAGLDTVSIEPLPPESPLWSLPNAFITPHCSALSPRLRERIAALFIDNLKRYQTGQPLRNVVDKKAGY</sequence>
<evidence type="ECO:0000313" key="8">
    <source>
        <dbReference type="Proteomes" id="UP000622533"/>
    </source>
</evidence>
<evidence type="ECO:0000256" key="3">
    <source>
        <dbReference type="ARBA" id="ARBA00023027"/>
    </source>
</evidence>
<organism evidence="7 8">
    <name type="scientific">Desmonostoc muscorum LEGE 12446</name>
    <dbReference type="NCBI Taxonomy" id="1828758"/>
    <lineage>
        <taxon>Bacteria</taxon>
        <taxon>Bacillati</taxon>
        <taxon>Cyanobacteriota</taxon>
        <taxon>Cyanophyceae</taxon>
        <taxon>Nostocales</taxon>
        <taxon>Nostocaceae</taxon>
        <taxon>Desmonostoc</taxon>
    </lineage>
</organism>
<feature type="domain" description="D-isomer specific 2-hydroxyacid dehydrogenase NAD-binding" evidence="6">
    <location>
        <begin position="105"/>
        <end position="279"/>
    </location>
</feature>
<dbReference type="SUPFAM" id="SSF52283">
    <property type="entry name" value="Formate/glycerate dehydrogenase catalytic domain-like"/>
    <property type="match status" value="1"/>
</dbReference>
<evidence type="ECO:0000256" key="2">
    <source>
        <dbReference type="ARBA" id="ARBA00023002"/>
    </source>
</evidence>
<evidence type="ECO:0000259" key="5">
    <source>
        <dbReference type="Pfam" id="PF00389"/>
    </source>
</evidence>
<dbReference type="EMBL" id="JADEXS010000034">
    <property type="protein sequence ID" value="MBE9021677.1"/>
    <property type="molecule type" value="Genomic_DNA"/>
</dbReference>
<comment type="similarity">
    <text evidence="1 4">Belongs to the D-isomer specific 2-hydroxyacid dehydrogenase family.</text>
</comment>
<keyword evidence="2 4" id="KW-0560">Oxidoreductase</keyword>
<dbReference type="AlphaFoldDB" id="A0A8J7CZI4"/>
<keyword evidence="3" id="KW-0520">NAD</keyword>
<evidence type="ECO:0000256" key="4">
    <source>
        <dbReference type="RuleBase" id="RU003719"/>
    </source>
</evidence>
<dbReference type="Proteomes" id="UP000622533">
    <property type="component" value="Unassembled WGS sequence"/>
</dbReference>
<dbReference type="Pfam" id="PF00389">
    <property type="entry name" value="2-Hacid_dh"/>
    <property type="match status" value="1"/>
</dbReference>
<evidence type="ECO:0000313" key="7">
    <source>
        <dbReference type="EMBL" id="MBE9021677.1"/>
    </source>
</evidence>
<reference evidence="7" key="1">
    <citation type="submission" date="2020-10" db="EMBL/GenBank/DDBJ databases">
        <authorList>
            <person name="Castelo-Branco R."/>
            <person name="Eusebio N."/>
            <person name="Adriana R."/>
            <person name="Vieira A."/>
            <person name="Brugerolle De Fraissinette N."/>
            <person name="Rezende De Castro R."/>
            <person name="Schneider M.P."/>
            <person name="Vasconcelos V."/>
            <person name="Leao P.N."/>
        </authorList>
    </citation>
    <scope>NUCLEOTIDE SEQUENCE</scope>
    <source>
        <strain evidence="7">LEGE 12446</strain>
    </source>
</reference>